<comment type="similarity">
    <text evidence="1">Belongs to the NAD(P)H dehydrogenase (quinone) family.</text>
</comment>
<evidence type="ECO:0000256" key="1">
    <source>
        <dbReference type="ARBA" id="ARBA00006252"/>
    </source>
</evidence>
<dbReference type="SUPFAM" id="SSF52218">
    <property type="entry name" value="Flavoproteins"/>
    <property type="match status" value="1"/>
</dbReference>
<dbReference type="Pfam" id="PF02525">
    <property type="entry name" value="Flavodoxin_2"/>
    <property type="match status" value="1"/>
</dbReference>
<comment type="caution">
    <text evidence="4">The sequence shown here is derived from an EMBL/GenBank/DDBJ whole genome shotgun (WGS) entry which is preliminary data.</text>
</comment>
<keyword evidence="5" id="KW-1185">Reference proteome</keyword>
<dbReference type="PANTHER" id="PTHR10204:SF34">
    <property type="entry name" value="NAD(P)H DEHYDROGENASE [QUINONE] 1 ISOFORM 1"/>
    <property type="match status" value="1"/>
</dbReference>
<protein>
    <submittedName>
        <fullName evidence="4">NAD(P)H-dependent oxidoreductase</fullName>
    </submittedName>
</protein>
<dbReference type="Gene3D" id="3.40.50.360">
    <property type="match status" value="1"/>
</dbReference>
<evidence type="ECO:0000313" key="5">
    <source>
        <dbReference type="Proteomes" id="UP000664779"/>
    </source>
</evidence>
<keyword evidence="2" id="KW-0560">Oxidoreductase</keyword>
<gene>
    <name evidence="4" type="ORF">J0X15_08260</name>
</gene>
<sequence length="193" mass="21751">MTKNILLLDGHPAAESLSHALLQAYADGAGAAGHQMRTHRLSAMSFDADFGVSRFRDAKPLEPDLQAFWDDLLWADHLVIAHPLWWGGMPAKLKGLIDRSFLHGKAFRYDDGKLLPVALLKGRTSEVLLTSDTPKVFLHWIYGFGLKQQLKKQIVNFVGLKLLRITEFSPVRNSTPQKRAKWLKRAEKQGRSV</sequence>
<evidence type="ECO:0000259" key="3">
    <source>
        <dbReference type="Pfam" id="PF02525"/>
    </source>
</evidence>
<dbReference type="EMBL" id="JAFLNF010000003">
    <property type="protein sequence ID" value="MBO0345210.1"/>
    <property type="molecule type" value="Genomic_DNA"/>
</dbReference>
<dbReference type="InterPro" id="IPR051545">
    <property type="entry name" value="NAD(P)H_dehydrogenase_qn"/>
</dbReference>
<dbReference type="GO" id="GO:0003955">
    <property type="term" value="F:NAD(P)H dehydrogenase (quinone) activity"/>
    <property type="evidence" value="ECO:0007669"/>
    <property type="project" value="TreeGrafter"/>
</dbReference>
<dbReference type="Proteomes" id="UP000664779">
    <property type="component" value="Unassembled WGS sequence"/>
</dbReference>
<dbReference type="AlphaFoldDB" id="A0A939EN46"/>
<evidence type="ECO:0000256" key="2">
    <source>
        <dbReference type="ARBA" id="ARBA00023002"/>
    </source>
</evidence>
<accession>A0A939EN46</accession>
<evidence type="ECO:0000313" key="4">
    <source>
        <dbReference type="EMBL" id="MBO0345210.1"/>
    </source>
</evidence>
<dbReference type="InterPro" id="IPR003680">
    <property type="entry name" value="Flavodoxin_fold"/>
</dbReference>
<organism evidence="4 5">
    <name type="scientific">Roseibium limicola</name>
    <dbReference type="NCBI Taxonomy" id="2816037"/>
    <lineage>
        <taxon>Bacteria</taxon>
        <taxon>Pseudomonadati</taxon>
        <taxon>Pseudomonadota</taxon>
        <taxon>Alphaproteobacteria</taxon>
        <taxon>Hyphomicrobiales</taxon>
        <taxon>Stappiaceae</taxon>
        <taxon>Roseibium</taxon>
    </lineage>
</organism>
<name>A0A939EN46_9HYPH</name>
<dbReference type="InterPro" id="IPR029039">
    <property type="entry name" value="Flavoprotein-like_sf"/>
</dbReference>
<dbReference type="GO" id="GO:0005829">
    <property type="term" value="C:cytosol"/>
    <property type="evidence" value="ECO:0007669"/>
    <property type="project" value="TreeGrafter"/>
</dbReference>
<feature type="domain" description="Flavodoxin-like fold" evidence="3">
    <location>
        <begin position="3"/>
        <end position="188"/>
    </location>
</feature>
<proteinExistence type="inferred from homology"/>
<reference evidence="4" key="1">
    <citation type="submission" date="2021-03" db="EMBL/GenBank/DDBJ databases">
        <title>Roseibium sp. CAU 1637 isolated from Incheon.</title>
        <authorList>
            <person name="Kim W."/>
        </authorList>
    </citation>
    <scope>NUCLEOTIDE SEQUENCE</scope>
    <source>
        <strain evidence="4">CAU 1637</strain>
    </source>
</reference>
<dbReference type="PANTHER" id="PTHR10204">
    <property type="entry name" value="NAD P H OXIDOREDUCTASE-RELATED"/>
    <property type="match status" value="1"/>
</dbReference>